<keyword evidence="1" id="KW-0808">Transferase</keyword>
<dbReference type="InterPro" id="IPR000719">
    <property type="entry name" value="Prot_kinase_dom"/>
</dbReference>
<dbReference type="GO" id="GO:0005524">
    <property type="term" value="F:ATP binding"/>
    <property type="evidence" value="ECO:0007669"/>
    <property type="project" value="UniProtKB-KW"/>
</dbReference>
<feature type="compositionally biased region" description="Low complexity" evidence="5">
    <location>
        <begin position="1128"/>
        <end position="1145"/>
    </location>
</feature>
<gene>
    <name evidence="7" type="ordered locus">Hoch_4282</name>
</gene>
<dbReference type="STRING" id="502025.Hoch_4282"/>
<evidence type="ECO:0000256" key="4">
    <source>
        <dbReference type="ARBA" id="ARBA00022840"/>
    </source>
</evidence>
<dbReference type="InterPro" id="IPR027417">
    <property type="entry name" value="P-loop_NTPase"/>
</dbReference>
<feature type="compositionally biased region" description="Low complexity" evidence="5">
    <location>
        <begin position="1017"/>
        <end position="1038"/>
    </location>
</feature>
<dbReference type="KEGG" id="hoh:Hoch_4282"/>
<dbReference type="PANTHER" id="PTHR43289">
    <property type="entry name" value="MITOGEN-ACTIVATED PROTEIN KINASE KINASE KINASE 20-RELATED"/>
    <property type="match status" value="1"/>
</dbReference>
<evidence type="ECO:0000259" key="6">
    <source>
        <dbReference type="PROSITE" id="PS50011"/>
    </source>
</evidence>
<dbReference type="OrthoDB" id="9779954at2"/>
<dbReference type="Proteomes" id="UP000001880">
    <property type="component" value="Chromosome"/>
</dbReference>
<dbReference type="Gene3D" id="1.10.510.10">
    <property type="entry name" value="Transferase(Phosphotransferase) domain 1"/>
    <property type="match status" value="1"/>
</dbReference>
<dbReference type="SUPFAM" id="SSF52540">
    <property type="entry name" value="P-loop containing nucleoside triphosphate hydrolases"/>
    <property type="match status" value="1"/>
</dbReference>
<proteinExistence type="predicted"/>
<reference evidence="7 8" key="1">
    <citation type="journal article" date="2010" name="Stand. Genomic Sci.">
        <title>Complete genome sequence of Haliangium ochraceum type strain (SMP-2).</title>
        <authorList>
            <consortium name="US DOE Joint Genome Institute (JGI-PGF)"/>
            <person name="Ivanova N."/>
            <person name="Daum C."/>
            <person name="Lang E."/>
            <person name="Abt B."/>
            <person name="Kopitz M."/>
            <person name="Saunders E."/>
            <person name="Lapidus A."/>
            <person name="Lucas S."/>
            <person name="Glavina Del Rio T."/>
            <person name="Nolan M."/>
            <person name="Tice H."/>
            <person name="Copeland A."/>
            <person name="Cheng J.F."/>
            <person name="Chen F."/>
            <person name="Bruce D."/>
            <person name="Goodwin L."/>
            <person name="Pitluck S."/>
            <person name="Mavromatis K."/>
            <person name="Pati A."/>
            <person name="Mikhailova N."/>
            <person name="Chen A."/>
            <person name="Palaniappan K."/>
            <person name="Land M."/>
            <person name="Hauser L."/>
            <person name="Chang Y.J."/>
            <person name="Jeffries C.D."/>
            <person name="Detter J.C."/>
            <person name="Brettin T."/>
            <person name="Rohde M."/>
            <person name="Goker M."/>
            <person name="Bristow J."/>
            <person name="Markowitz V."/>
            <person name="Eisen J.A."/>
            <person name="Hugenholtz P."/>
            <person name="Kyrpides N.C."/>
            <person name="Klenk H.P."/>
        </authorList>
    </citation>
    <scope>NUCLEOTIDE SEQUENCE [LARGE SCALE GENOMIC DNA]</scope>
    <source>
        <strain evidence="8">DSM 14365 / CIP 107738 / JCM 11303 / AJ 13395 / SMP-2</strain>
    </source>
</reference>
<keyword evidence="3 7" id="KW-0418">Kinase</keyword>
<evidence type="ECO:0000313" key="8">
    <source>
        <dbReference type="Proteomes" id="UP000001880"/>
    </source>
</evidence>
<dbReference type="Gene3D" id="3.30.200.20">
    <property type="entry name" value="Phosphorylase Kinase, domain 1"/>
    <property type="match status" value="1"/>
</dbReference>
<sequence length="1145" mass="123663">MQPGDVIAERYELISLAGEGGMGRVFHAWDQGLERSVAIKLLHQHRRDDEGEAQRFLAEARAAAGLRTPHVAAVHDFGYHRDQPYLVLGYIDGPSLSELLRAGPLAPVRTARLLLHACEALSQVHALGLVHCDVKPDNFRIAHGPGQQEQLVLLDFGIARAVAADRDSAEAGDMAVVGAPAYMAPEQMADSSLADARSDLYSLGVVAYQLLTGELPFAAGNTMELLLAVRDRQPTSLQERGAMISDEFEATVLRCLEKDPDARFASADELRQALRSIPDFAWCFPSEPDPPLPVSVEDEAASIVLSAYPWASATKSRRRSIELPPLLAHEERMSAAAAELPTGAILVGSRSPFQVLAEGSGKPRSRSERSGEDLLPQAPNSSPSVELSRSPSLLPSGFWGGAAASSTTTSLSFGSRTRGQTPDEALQQRLSVEPSGRRRRRAWRAVRDAVSALFALLVRALRRQRAQRATPLLTSAAATTVRAAAATAAGGERDLVSAYAKAAGFAVTSDDGELVELRPGSGQALPAGRYLALRMYADANAVAMQTLATAAFQRDAQRLYRLAGTPSEPCWVLLVDARPPGVGIYREQHTLVRERHLRMLSVRPQAMQAAVRSGGVPAHFAALLAQTRDDPFAFEGPIEDELEFFGSGEHIRALLDDVRMRKGSVGVFGLDKWGTTSLLRRLRAELLADGGHAVVWIDCRLAPRLDDAWLRQTLLACLSEATGARRPRRGAATLEQVLAMARRCAEQYQGRPPVLLFDRADEILAPARAEAGAIAAAADLLRRLADHEAPVVLVLGGVQDGVVTARRLQVRGGDLPNPLWRALQARYAPLFTREETDEFLRRMCSRAGFEMHPGALARVHALTGGHKYLCRLLGSAVCARVRRIARPGEPVAEALVLEAARMVIVHHDDYFAALLERAPLAARLLLVRLSAGVLSHDDIFGRADEISDTAREVRDGFGALPVAERREVVGFLLRHGLVEEREGAYALVIELFARWLYAHSGAARRVPFDFGGPGASPDGGRASAAAPGAAVISPGAAPRANGNQMPPAQGRDHQRRELARLRVLLSERFTAGELELLLATLGVALEEVTSRASPLPKQAHDVVGWFERRSRLPELRDAVRKVRPGEFAPSAPAAGTADHAPPAAE</sequence>
<protein>
    <submittedName>
        <fullName evidence="7">Serine/threonine protein kinase</fullName>
    </submittedName>
</protein>
<dbReference type="PANTHER" id="PTHR43289:SF34">
    <property type="entry name" value="SERINE_THREONINE-PROTEIN KINASE YBDM-RELATED"/>
    <property type="match status" value="1"/>
</dbReference>
<evidence type="ECO:0000256" key="3">
    <source>
        <dbReference type="ARBA" id="ARBA00022777"/>
    </source>
</evidence>
<evidence type="ECO:0000256" key="2">
    <source>
        <dbReference type="ARBA" id="ARBA00022741"/>
    </source>
</evidence>
<dbReference type="InterPro" id="IPR011009">
    <property type="entry name" value="Kinase-like_dom_sf"/>
</dbReference>
<feature type="region of interest" description="Disordered" evidence="5">
    <location>
        <begin position="1122"/>
        <end position="1145"/>
    </location>
</feature>
<evidence type="ECO:0000313" key="7">
    <source>
        <dbReference type="EMBL" id="ACY16779.1"/>
    </source>
</evidence>
<keyword evidence="4" id="KW-0067">ATP-binding</keyword>
<feature type="region of interest" description="Disordered" evidence="5">
    <location>
        <begin position="1017"/>
        <end position="1054"/>
    </location>
</feature>
<dbReference type="SMART" id="SM00220">
    <property type="entry name" value="S_TKc"/>
    <property type="match status" value="1"/>
</dbReference>
<organism evidence="7 8">
    <name type="scientific">Haliangium ochraceum (strain DSM 14365 / JCM 11303 / SMP-2)</name>
    <dbReference type="NCBI Taxonomy" id="502025"/>
    <lineage>
        <taxon>Bacteria</taxon>
        <taxon>Pseudomonadati</taxon>
        <taxon>Myxococcota</taxon>
        <taxon>Polyangia</taxon>
        <taxon>Haliangiales</taxon>
        <taxon>Kofleriaceae</taxon>
        <taxon>Haliangium</taxon>
    </lineage>
</organism>
<dbReference type="eggNOG" id="COG0515">
    <property type="taxonomic scope" value="Bacteria"/>
</dbReference>
<dbReference type="EMBL" id="CP001804">
    <property type="protein sequence ID" value="ACY16779.1"/>
    <property type="molecule type" value="Genomic_DNA"/>
</dbReference>
<dbReference type="PROSITE" id="PS50011">
    <property type="entry name" value="PROTEIN_KINASE_DOM"/>
    <property type="match status" value="1"/>
</dbReference>
<evidence type="ECO:0000256" key="1">
    <source>
        <dbReference type="ARBA" id="ARBA00022679"/>
    </source>
</evidence>
<keyword evidence="2" id="KW-0547">Nucleotide-binding</keyword>
<feature type="domain" description="Protein kinase" evidence="6">
    <location>
        <begin position="11"/>
        <end position="280"/>
    </location>
</feature>
<dbReference type="RefSeq" id="WP_012829377.1">
    <property type="nucleotide sequence ID" value="NC_013440.1"/>
</dbReference>
<dbReference type="CDD" id="cd14014">
    <property type="entry name" value="STKc_PknB_like"/>
    <property type="match status" value="1"/>
</dbReference>
<dbReference type="AlphaFoldDB" id="D0LM73"/>
<feature type="region of interest" description="Disordered" evidence="5">
    <location>
        <begin position="355"/>
        <end position="389"/>
    </location>
</feature>
<dbReference type="Pfam" id="PF00069">
    <property type="entry name" value="Pkinase"/>
    <property type="match status" value="1"/>
</dbReference>
<dbReference type="eggNOG" id="COG1672">
    <property type="taxonomic scope" value="Bacteria"/>
</dbReference>
<dbReference type="HOGENOM" id="CLU_277168_0_0_7"/>
<accession>D0LM73</accession>
<evidence type="ECO:0000256" key="5">
    <source>
        <dbReference type="SAM" id="MobiDB-lite"/>
    </source>
</evidence>
<keyword evidence="7" id="KW-0723">Serine/threonine-protein kinase</keyword>
<dbReference type="Gene3D" id="3.40.50.300">
    <property type="entry name" value="P-loop containing nucleotide triphosphate hydrolases"/>
    <property type="match status" value="1"/>
</dbReference>
<keyword evidence="8" id="KW-1185">Reference proteome</keyword>
<dbReference type="GO" id="GO:0004674">
    <property type="term" value="F:protein serine/threonine kinase activity"/>
    <property type="evidence" value="ECO:0007669"/>
    <property type="project" value="UniProtKB-KW"/>
</dbReference>
<name>D0LM73_HALO1</name>
<dbReference type="SUPFAM" id="SSF56112">
    <property type="entry name" value="Protein kinase-like (PK-like)"/>
    <property type="match status" value="1"/>
</dbReference>